<proteinExistence type="inferred from homology"/>
<evidence type="ECO:0000313" key="9">
    <source>
        <dbReference type="EMBL" id="EAS05853.1"/>
    </source>
</evidence>
<dbReference type="AlphaFoldDB" id="Q24DJ5"/>
<feature type="transmembrane region" description="Helical" evidence="8">
    <location>
        <begin position="134"/>
        <end position="155"/>
    </location>
</feature>
<keyword evidence="6 8" id="KW-0472">Membrane</keyword>
<dbReference type="PANTHER" id="PTHR10332:SF10">
    <property type="entry name" value="EQUILIBRATIVE NUCLEOSIDE TRANSPORTER 4"/>
    <property type="match status" value="1"/>
</dbReference>
<comment type="similarity">
    <text evidence="2">Belongs to the SLC29A/ENT transporter (TC 2.A.57) family.</text>
</comment>
<gene>
    <name evidence="9" type="ORF">TTHERM_00971780</name>
</gene>
<keyword evidence="4 8" id="KW-0812">Transmembrane</keyword>
<evidence type="ECO:0000256" key="4">
    <source>
        <dbReference type="ARBA" id="ARBA00022692"/>
    </source>
</evidence>
<accession>Q24DJ5</accession>
<feature type="compositionally biased region" description="Polar residues" evidence="7">
    <location>
        <begin position="1"/>
        <end position="16"/>
    </location>
</feature>
<feature type="transmembrane region" description="Helical" evidence="8">
    <location>
        <begin position="392"/>
        <end position="413"/>
    </location>
</feature>
<dbReference type="Proteomes" id="UP000009168">
    <property type="component" value="Unassembled WGS sequence"/>
</dbReference>
<feature type="transmembrane region" description="Helical" evidence="8">
    <location>
        <begin position="197"/>
        <end position="219"/>
    </location>
</feature>
<evidence type="ECO:0000256" key="6">
    <source>
        <dbReference type="ARBA" id="ARBA00023136"/>
    </source>
</evidence>
<feature type="transmembrane region" description="Helical" evidence="8">
    <location>
        <begin position="231"/>
        <end position="252"/>
    </location>
</feature>
<dbReference type="InterPro" id="IPR002259">
    <property type="entry name" value="Eqnu_transpt"/>
</dbReference>
<feature type="transmembrane region" description="Helical" evidence="8">
    <location>
        <begin position="461"/>
        <end position="482"/>
    </location>
</feature>
<evidence type="ECO:0000256" key="1">
    <source>
        <dbReference type="ARBA" id="ARBA00004141"/>
    </source>
</evidence>
<keyword evidence="5 8" id="KW-1133">Transmembrane helix</keyword>
<dbReference type="HOGENOM" id="CLU_654700_0_0_1"/>
<reference evidence="10" key="1">
    <citation type="journal article" date="2006" name="PLoS Biol.">
        <title>Macronuclear genome sequence of the ciliate Tetrahymena thermophila, a model eukaryote.</title>
        <authorList>
            <person name="Eisen J.A."/>
            <person name="Coyne R.S."/>
            <person name="Wu M."/>
            <person name="Wu D."/>
            <person name="Thiagarajan M."/>
            <person name="Wortman J.R."/>
            <person name="Badger J.H."/>
            <person name="Ren Q."/>
            <person name="Amedeo P."/>
            <person name="Jones K.M."/>
            <person name="Tallon L.J."/>
            <person name="Delcher A.L."/>
            <person name="Salzberg S.L."/>
            <person name="Silva J.C."/>
            <person name="Haas B.J."/>
            <person name="Majoros W.H."/>
            <person name="Farzad M."/>
            <person name="Carlton J.M."/>
            <person name="Smith R.K. Jr."/>
            <person name="Garg J."/>
            <person name="Pearlman R.E."/>
            <person name="Karrer K.M."/>
            <person name="Sun L."/>
            <person name="Manning G."/>
            <person name="Elde N.C."/>
            <person name="Turkewitz A.P."/>
            <person name="Asai D.J."/>
            <person name="Wilkes D.E."/>
            <person name="Wang Y."/>
            <person name="Cai H."/>
            <person name="Collins K."/>
            <person name="Stewart B.A."/>
            <person name="Lee S.R."/>
            <person name="Wilamowska K."/>
            <person name="Weinberg Z."/>
            <person name="Ruzzo W.L."/>
            <person name="Wloga D."/>
            <person name="Gaertig J."/>
            <person name="Frankel J."/>
            <person name="Tsao C.-C."/>
            <person name="Gorovsky M.A."/>
            <person name="Keeling P.J."/>
            <person name="Waller R.F."/>
            <person name="Patron N.J."/>
            <person name="Cherry J.M."/>
            <person name="Stover N.A."/>
            <person name="Krieger C.J."/>
            <person name="del Toro C."/>
            <person name="Ryder H.F."/>
            <person name="Williamson S.C."/>
            <person name="Barbeau R.A."/>
            <person name="Hamilton E.P."/>
            <person name="Orias E."/>
        </authorList>
    </citation>
    <scope>NUCLEOTIDE SEQUENCE [LARGE SCALE GENOMIC DNA]</scope>
    <source>
        <strain evidence="10">SB210</strain>
    </source>
</reference>
<evidence type="ECO:0000256" key="5">
    <source>
        <dbReference type="ARBA" id="ARBA00022989"/>
    </source>
</evidence>
<feature type="transmembrane region" description="Helical" evidence="8">
    <location>
        <begin position="104"/>
        <end position="127"/>
    </location>
</feature>
<dbReference type="OrthoDB" id="1856718at2759"/>
<feature type="region of interest" description="Disordered" evidence="7">
    <location>
        <begin position="1"/>
        <end position="23"/>
    </location>
</feature>
<feature type="transmembrane region" description="Helical" evidence="8">
    <location>
        <begin position="425"/>
        <end position="449"/>
    </location>
</feature>
<evidence type="ECO:0000313" key="10">
    <source>
        <dbReference type="Proteomes" id="UP000009168"/>
    </source>
</evidence>
<dbReference type="GO" id="GO:0005337">
    <property type="term" value="F:nucleoside transmembrane transporter activity"/>
    <property type="evidence" value="ECO:0007669"/>
    <property type="project" value="InterPro"/>
</dbReference>
<evidence type="ECO:0000256" key="3">
    <source>
        <dbReference type="ARBA" id="ARBA00022448"/>
    </source>
</evidence>
<evidence type="ECO:0000256" key="2">
    <source>
        <dbReference type="ARBA" id="ARBA00007965"/>
    </source>
</evidence>
<sequence length="491" mass="55850">MGISPESSEQNKTSMTFMDKKQELQDSQKRILNDNKKVKFDDSNKQIIELNKLLDRLNPQLKGWHRLAFVLLGIASLAGWNAILSAIDFFQAQYPKDKFMDVSFYFPVPIMLANCLAAFVCPALARFFSLNQRIAYTLMGTCLTMVSVTMIAIFFNTQMGFWISFVILIIQGFIDCVNTSSLISLSGMVDSTLNNTYWTCTAFSGLTTNFLRMITLAWFGDGQSAINTGSALYFSIAAFVYVVSSTLQVLFADSEYFHIILKRQKVYSKIEEIKRIQAINSDLQQQTTAHNISQIYDQQTQKIKILYTIKQNPIINYFLEIKQVFKYAGAIPVFITIIYIQTFMVFPGVSIFQKKPYHIVGQTWAQVVMITIFNLGDVVGKFSGFYKSLHKLYFVYSVVLLRFIFFSFFIITAKRQDLEFFQNDFFAMINMFLFALANGFGTTALMNLGTKNTSDPKITDLINYYGGFAIAFGIMIGTFLSLPLNSFVDSS</sequence>
<dbReference type="GeneID" id="7834163"/>
<dbReference type="eggNOG" id="KOG1479">
    <property type="taxonomic scope" value="Eukaryota"/>
</dbReference>
<feature type="transmembrane region" description="Helical" evidence="8">
    <location>
        <begin position="161"/>
        <end position="185"/>
    </location>
</feature>
<feature type="transmembrane region" description="Helical" evidence="8">
    <location>
        <begin position="363"/>
        <end position="380"/>
    </location>
</feature>
<dbReference type="KEGG" id="tet:TTHERM_00971780"/>
<dbReference type="GO" id="GO:0005886">
    <property type="term" value="C:plasma membrane"/>
    <property type="evidence" value="ECO:0007669"/>
    <property type="project" value="TreeGrafter"/>
</dbReference>
<feature type="transmembrane region" description="Helical" evidence="8">
    <location>
        <begin position="67"/>
        <end position="92"/>
    </location>
</feature>
<dbReference type="Pfam" id="PF01733">
    <property type="entry name" value="Nucleoside_tran"/>
    <property type="match status" value="1"/>
</dbReference>
<organism evidence="9 10">
    <name type="scientific">Tetrahymena thermophila (strain SB210)</name>
    <dbReference type="NCBI Taxonomy" id="312017"/>
    <lineage>
        <taxon>Eukaryota</taxon>
        <taxon>Sar</taxon>
        <taxon>Alveolata</taxon>
        <taxon>Ciliophora</taxon>
        <taxon>Intramacronucleata</taxon>
        <taxon>Oligohymenophorea</taxon>
        <taxon>Hymenostomatida</taxon>
        <taxon>Tetrahymenina</taxon>
        <taxon>Tetrahymenidae</taxon>
        <taxon>Tetrahymena</taxon>
    </lineage>
</organism>
<name>Q24DJ5_TETTS</name>
<feature type="transmembrane region" description="Helical" evidence="8">
    <location>
        <begin position="327"/>
        <end position="351"/>
    </location>
</feature>
<keyword evidence="10" id="KW-1185">Reference proteome</keyword>
<dbReference type="InParanoid" id="Q24DJ5"/>
<dbReference type="RefSeq" id="XP_001026098.1">
    <property type="nucleotide sequence ID" value="XM_001026098.1"/>
</dbReference>
<dbReference type="PANTHER" id="PTHR10332">
    <property type="entry name" value="EQUILIBRATIVE NUCLEOSIDE TRANSPORTER"/>
    <property type="match status" value="1"/>
</dbReference>
<evidence type="ECO:0000256" key="8">
    <source>
        <dbReference type="SAM" id="Phobius"/>
    </source>
</evidence>
<protein>
    <submittedName>
        <fullName evidence="9">Equilibrative nucleoside transporter family protein</fullName>
    </submittedName>
</protein>
<keyword evidence="3" id="KW-0813">Transport</keyword>
<dbReference type="EMBL" id="GG662319">
    <property type="protein sequence ID" value="EAS05853.1"/>
    <property type="molecule type" value="Genomic_DNA"/>
</dbReference>
<dbReference type="OMA" id="IMLANCL"/>
<evidence type="ECO:0000256" key="7">
    <source>
        <dbReference type="SAM" id="MobiDB-lite"/>
    </source>
</evidence>
<comment type="subcellular location">
    <subcellularLocation>
        <location evidence="1">Membrane</location>
        <topology evidence="1">Multi-pass membrane protein</topology>
    </subcellularLocation>
</comment>